<evidence type="ECO:0000313" key="6">
    <source>
        <dbReference type="EMBL" id="CAL6065208.1"/>
    </source>
</evidence>
<accession>A0AA86PDB6</accession>
<dbReference type="EMBL" id="CATOUU010000636">
    <property type="protein sequence ID" value="CAI9936412.1"/>
    <property type="molecule type" value="Genomic_DNA"/>
</dbReference>
<evidence type="ECO:0000313" key="7">
    <source>
        <dbReference type="EMBL" id="CAL6065210.1"/>
    </source>
</evidence>
<dbReference type="Proteomes" id="UP001642409">
    <property type="component" value="Unassembled WGS sequence"/>
</dbReference>
<name>A0AA86PDB6_9EUKA</name>
<organism evidence="2">
    <name type="scientific">Hexamita inflata</name>
    <dbReference type="NCBI Taxonomy" id="28002"/>
    <lineage>
        <taxon>Eukaryota</taxon>
        <taxon>Metamonada</taxon>
        <taxon>Diplomonadida</taxon>
        <taxon>Hexamitidae</taxon>
        <taxon>Hexamitinae</taxon>
        <taxon>Hexamita</taxon>
    </lineage>
</organism>
<dbReference type="EMBL" id="CATOUU010000636">
    <property type="protein sequence ID" value="CAI9936413.1"/>
    <property type="molecule type" value="Genomic_DNA"/>
</dbReference>
<evidence type="ECO:0000313" key="9">
    <source>
        <dbReference type="Proteomes" id="UP001642409"/>
    </source>
</evidence>
<dbReference type="AlphaFoldDB" id="A0AA86PDB6"/>
<comment type="caution">
    <text evidence="2">The sequence shown here is derived from an EMBL/GenBank/DDBJ whole genome shotgun (WGS) entry which is preliminary data.</text>
</comment>
<sequence length="107" mass="12557">MPIKRMKLPCKPKGITNEQELRSENQFLKIWCENQVKLASNNSVTKTYVSLQKHSTLFRLIIQRKSYIFTIKIQYNNTSQQFITTQLTVLGVSSQFIQVSVFAMIYY</sequence>
<reference evidence="2" key="1">
    <citation type="submission" date="2023-06" db="EMBL/GenBank/DDBJ databases">
        <authorList>
            <person name="Kurt Z."/>
        </authorList>
    </citation>
    <scope>NUCLEOTIDE SEQUENCE</scope>
</reference>
<evidence type="ECO:0000313" key="3">
    <source>
        <dbReference type="EMBL" id="CAI9936413.1"/>
    </source>
</evidence>
<keyword evidence="9" id="KW-1185">Reference proteome</keyword>
<evidence type="ECO:0000313" key="1">
    <source>
        <dbReference type="EMBL" id="CAI9936411.1"/>
    </source>
</evidence>
<dbReference type="EMBL" id="CAXDID020000254">
    <property type="protein sequence ID" value="CAL6065206.1"/>
    <property type="molecule type" value="Genomic_DNA"/>
</dbReference>
<dbReference type="EMBL" id="CAXDID020000254">
    <property type="protein sequence ID" value="CAL6065208.1"/>
    <property type="molecule type" value="Genomic_DNA"/>
</dbReference>
<dbReference type="EMBL" id="CATOUU010000636">
    <property type="protein sequence ID" value="CAI9936411.1"/>
    <property type="molecule type" value="Genomic_DNA"/>
</dbReference>
<protein>
    <submittedName>
        <fullName evidence="5">Hypothetical_protein</fullName>
    </submittedName>
</protein>
<proteinExistence type="predicted"/>
<evidence type="ECO:0000313" key="5">
    <source>
        <dbReference type="EMBL" id="CAL6065206.1"/>
    </source>
</evidence>
<reference evidence="5 9" key="2">
    <citation type="submission" date="2024-07" db="EMBL/GenBank/DDBJ databases">
        <authorList>
            <person name="Akdeniz Z."/>
        </authorList>
    </citation>
    <scope>NUCLEOTIDE SEQUENCE [LARGE SCALE GENOMIC DNA]</scope>
</reference>
<dbReference type="EMBL" id="CATOUU010000636">
    <property type="protein sequence ID" value="CAI9936414.1"/>
    <property type="molecule type" value="Genomic_DNA"/>
</dbReference>
<dbReference type="EMBL" id="CAXDID020000254">
    <property type="protein sequence ID" value="CAL6065212.1"/>
    <property type="molecule type" value="Genomic_DNA"/>
</dbReference>
<evidence type="ECO:0000313" key="4">
    <source>
        <dbReference type="EMBL" id="CAI9936414.1"/>
    </source>
</evidence>
<gene>
    <name evidence="1" type="ORF">HINF_LOCUS24056</name>
    <name evidence="2" type="ORF">HINF_LOCUS24057</name>
    <name evidence="3" type="ORF">HINF_LOCUS24058</name>
    <name evidence="4" type="ORF">HINF_LOCUS24059</name>
    <name evidence="5" type="ORF">HINF_LOCUS51729</name>
    <name evidence="6" type="ORF">HINF_LOCUS51730</name>
    <name evidence="7" type="ORF">HINF_LOCUS51731</name>
    <name evidence="8" type="ORF">HINF_LOCUS51732</name>
</gene>
<evidence type="ECO:0000313" key="2">
    <source>
        <dbReference type="EMBL" id="CAI9936412.1"/>
    </source>
</evidence>
<dbReference type="EMBL" id="CAXDID020000254">
    <property type="protein sequence ID" value="CAL6065210.1"/>
    <property type="molecule type" value="Genomic_DNA"/>
</dbReference>
<evidence type="ECO:0000313" key="8">
    <source>
        <dbReference type="EMBL" id="CAL6065212.1"/>
    </source>
</evidence>